<evidence type="ECO:0000313" key="1">
    <source>
        <dbReference type="EMBL" id="KZT76744.1"/>
    </source>
</evidence>
<organism evidence="1 2">
    <name type="scientific">Dorcoceras hygrometricum</name>
    <dbReference type="NCBI Taxonomy" id="472368"/>
    <lineage>
        <taxon>Eukaryota</taxon>
        <taxon>Viridiplantae</taxon>
        <taxon>Streptophyta</taxon>
        <taxon>Embryophyta</taxon>
        <taxon>Tracheophyta</taxon>
        <taxon>Spermatophyta</taxon>
        <taxon>Magnoliopsida</taxon>
        <taxon>eudicotyledons</taxon>
        <taxon>Gunneridae</taxon>
        <taxon>Pentapetalae</taxon>
        <taxon>asterids</taxon>
        <taxon>lamiids</taxon>
        <taxon>Lamiales</taxon>
        <taxon>Gesneriaceae</taxon>
        <taxon>Didymocarpoideae</taxon>
        <taxon>Trichosporeae</taxon>
        <taxon>Loxocarpinae</taxon>
        <taxon>Dorcoceras</taxon>
    </lineage>
</organism>
<gene>
    <name evidence="1" type="ORF">F511_46231</name>
</gene>
<name>A0A2Z6ZU08_9LAMI</name>
<keyword evidence="2" id="KW-1185">Reference proteome</keyword>
<evidence type="ECO:0000313" key="2">
    <source>
        <dbReference type="Proteomes" id="UP000250235"/>
    </source>
</evidence>
<proteinExistence type="predicted"/>
<dbReference type="Proteomes" id="UP000250235">
    <property type="component" value="Unassembled WGS sequence"/>
</dbReference>
<accession>A0A2Z6ZU08</accession>
<reference evidence="1 2" key="1">
    <citation type="journal article" date="2015" name="Proc. Natl. Acad. Sci. U.S.A.">
        <title>The resurrection genome of Boea hygrometrica: A blueprint for survival of dehydration.</title>
        <authorList>
            <person name="Xiao L."/>
            <person name="Yang G."/>
            <person name="Zhang L."/>
            <person name="Yang X."/>
            <person name="Zhao S."/>
            <person name="Ji Z."/>
            <person name="Zhou Q."/>
            <person name="Hu M."/>
            <person name="Wang Y."/>
            <person name="Chen M."/>
            <person name="Xu Y."/>
            <person name="Jin H."/>
            <person name="Xiao X."/>
            <person name="Hu G."/>
            <person name="Bao F."/>
            <person name="Hu Y."/>
            <person name="Wan P."/>
            <person name="Li L."/>
            <person name="Deng X."/>
            <person name="Kuang T."/>
            <person name="Xiang C."/>
            <person name="Zhu J.K."/>
            <person name="Oliver M.J."/>
            <person name="He Y."/>
        </authorList>
    </citation>
    <scope>NUCLEOTIDE SEQUENCE [LARGE SCALE GENOMIC DNA]</scope>
    <source>
        <strain evidence="2">cv. XS01</strain>
    </source>
</reference>
<sequence length="134" mass="15075">MRAGRAWWMGAALHDAQALRRKLAVLVDASSLAGRTIAHMLAHVSDDGRAMAPLVLRLHVRRWARLCDARRRCWPAMVRTRCACSTLLVARAAAAFSWWRRRRRRPPLRRVSGDVVTAGLNSSRVWFGPVPSSP</sequence>
<dbReference type="EMBL" id="KV097074">
    <property type="protein sequence ID" value="KZT76744.1"/>
    <property type="molecule type" value="Genomic_DNA"/>
</dbReference>
<protein>
    <submittedName>
        <fullName evidence="1">Uncharacterized protein</fullName>
    </submittedName>
</protein>
<dbReference type="AlphaFoldDB" id="A0A2Z6ZU08"/>